<dbReference type="GO" id="GO:0003677">
    <property type="term" value="F:DNA binding"/>
    <property type="evidence" value="ECO:0007669"/>
    <property type="project" value="UniProtKB-KW"/>
</dbReference>
<dbReference type="Pfam" id="PF25601">
    <property type="entry name" value="AAA_lid_14"/>
    <property type="match status" value="1"/>
</dbReference>
<keyword evidence="2" id="KW-0058">Aromatic hydrocarbons catabolism</keyword>
<dbReference type="EMBL" id="CP009920">
    <property type="protein sequence ID" value="AJI23280.1"/>
    <property type="molecule type" value="Genomic_DNA"/>
</dbReference>
<dbReference type="Gene3D" id="3.40.50.300">
    <property type="entry name" value="P-loop containing nucleotide triphosphate hydrolases"/>
    <property type="match status" value="1"/>
</dbReference>
<dbReference type="SUPFAM" id="SSF52540">
    <property type="entry name" value="P-loop containing nucleoside triphosphate hydrolases"/>
    <property type="match status" value="1"/>
</dbReference>
<dbReference type="FunFam" id="3.40.50.300:FF:000006">
    <property type="entry name" value="DNA-binding transcriptional regulator NtrC"/>
    <property type="match status" value="1"/>
</dbReference>
<dbReference type="InterPro" id="IPR000700">
    <property type="entry name" value="PAS-assoc_C"/>
</dbReference>
<dbReference type="NCBIfam" id="TIGR00229">
    <property type="entry name" value="sensory_box"/>
    <property type="match status" value="1"/>
</dbReference>
<organism evidence="5 6">
    <name type="scientific">Priestia megaterium (strain ATCC 14581 / DSM 32 / CCUG 1817 / JCM 2506 / NBRC 15308 / NCIMB 9376 / NCTC 10342 / NRRL B-14308 / VKM B-512 / Ford 19)</name>
    <name type="common">Bacillus megaterium</name>
    <dbReference type="NCBI Taxonomy" id="1348623"/>
    <lineage>
        <taxon>Bacteria</taxon>
        <taxon>Bacillati</taxon>
        <taxon>Bacillota</taxon>
        <taxon>Bacilli</taxon>
        <taxon>Bacillales</taxon>
        <taxon>Bacillaceae</taxon>
        <taxon>Priestia</taxon>
    </lineage>
</organism>
<dbReference type="CDD" id="cd00009">
    <property type="entry name" value="AAA"/>
    <property type="match status" value="1"/>
</dbReference>
<evidence type="ECO:0000256" key="2">
    <source>
        <dbReference type="ARBA" id="ARBA00022797"/>
    </source>
</evidence>
<dbReference type="InterPro" id="IPR003593">
    <property type="entry name" value="AAA+_ATPase"/>
</dbReference>
<dbReference type="GO" id="GO:0006355">
    <property type="term" value="P:regulation of DNA-templated transcription"/>
    <property type="evidence" value="ECO:0007669"/>
    <property type="project" value="InterPro"/>
</dbReference>
<dbReference type="InterPro" id="IPR027417">
    <property type="entry name" value="P-loop_NTPase"/>
</dbReference>
<dbReference type="HOGENOM" id="CLU_000445_8_1_9"/>
<dbReference type="GeneID" id="93644472"/>
<evidence type="ECO:0000313" key="5">
    <source>
        <dbReference type="EMBL" id="AJI23280.1"/>
    </source>
</evidence>
<dbReference type="SUPFAM" id="SSF46689">
    <property type="entry name" value="Homeodomain-like"/>
    <property type="match status" value="1"/>
</dbReference>
<evidence type="ECO:0000256" key="4">
    <source>
        <dbReference type="ARBA" id="ARBA00029500"/>
    </source>
</evidence>
<name>A0A0B6AEE9_PRIM2</name>
<dbReference type="Gene3D" id="1.10.10.60">
    <property type="entry name" value="Homeodomain-like"/>
    <property type="match status" value="1"/>
</dbReference>
<dbReference type="InterPro" id="IPR058031">
    <property type="entry name" value="AAA_lid_NorR"/>
</dbReference>
<dbReference type="GO" id="GO:0005524">
    <property type="term" value="F:ATP binding"/>
    <property type="evidence" value="ECO:0007669"/>
    <property type="project" value="UniProtKB-KW"/>
</dbReference>
<dbReference type="PROSITE" id="PS00675">
    <property type="entry name" value="SIGMA54_INTERACT_1"/>
    <property type="match status" value="1"/>
</dbReference>
<dbReference type="InterPro" id="IPR000014">
    <property type="entry name" value="PAS"/>
</dbReference>
<dbReference type="PROSITE" id="PS50113">
    <property type="entry name" value="PAC"/>
    <property type="match status" value="1"/>
</dbReference>
<dbReference type="InterPro" id="IPR002078">
    <property type="entry name" value="Sigma_54_int"/>
</dbReference>
<keyword evidence="3" id="KW-0067">ATP-binding</keyword>
<protein>
    <recommendedName>
        <fullName evidence="4">HTH-type transcriptional regulatory protein TyrR</fullName>
    </recommendedName>
</protein>
<dbReference type="Pfam" id="PF13426">
    <property type="entry name" value="PAS_9"/>
    <property type="match status" value="1"/>
</dbReference>
<dbReference type="RefSeq" id="WP_034649314.1">
    <property type="nucleotide sequence ID" value="NZ_BCVB01000001.1"/>
</dbReference>
<evidence type="ECO:0000313" key="6">
    <source>
        <dbReference type="Proteomes" id="UP000031829"/>
    </source>
</evidence>
<dbReference type="KEGG" id="bmeg:BG04_996"/>
<proteinExistence type="predicted"/>
<sequence length="456" mass="52265">MTIHKKHIQQINDELYDIFESSFDEIFVTDANGYVLVVNSECEKNYALKVEDFIGKHVKELQEMGIFYPSATLKVIESNQAIELVQKTNSGRYLHVRTRPVFTNDGHLKSVISYSRDLTDLMELKRKVEEMEEQLENYKKELNEAVDLEGIVTKSEAMKKVFSTIQRVASVNTTVLLLGETGVGKSRVAKLLHQLSTRKQQPYHELNCAALPEQLIESELFGYEGGTFTGAFREGKKGIIELSNEGTLFLDEIGELSLSAQSKLLHVLQDRTIRPVGSTRAVSIDVRIIAATNQNLEQMVEEGKFRRDLYYRLNVVPITIPPLRERKEDILPLVYQFLHHFNTVYERNVRLSPKALDAFLGQEWKGNVREVENIIERLVVTGEEMITLKDLPFAKEFAIDPPVHTLPEMIEHVEKEMVIKAFEQHRSSYKVAEQLGISQSQASRKIRKYVSDSTEY</sequence>
<dbReference type="Pfam" id="PF00158">
    <property type="entry name" value="Sigma54_activat"/>
    <property type="match status" value="1"/>
</dbReference>
<gene>
    <name evidence="5" type="ORF">BG04_996</name>
</gene>
<dbReference type="Gene3D" id="1.10.8.60">
    <property type="match status" value="1"/>
</dbReference>
<dbReference type="Gene3D" id="3.30.450.20">
    <property type="entry name" value="PAS domain"/>
    <property type="match status" value="1"/>
</dbReference>
<dbReference type="SMART" id="SM00382">
    <property type="entry name" value="AAA"/>
    <property type="match status" value="1"/>
</dbReference>
<dbReference type="InterPro" id="IPR025943">
    <property type="entry name" value="Sigma_54_int_dom_ATP-bd_2"/>
</dbReference>
<dbReference type="AlphaFoldDB" id="A0A0B6AEE9"/>
<dbReference type="InterPro" id="IPR009057">
    <property type="entry name" value="Homeodomain-like_sf"/>
</dbReference>
<dbReference type="PROSITE" id="PS50045">
    <property type="entry name" value="SIGMA54_INTERACT_4"/>
    <property type="match status" value="1"/>
</dbReference>
<dbReference type="PROSITE" id="PS50112">
    <property type="entry name" value="PAS"/>
    <property type="match status" value="1"/>
</dbReference>
<dbReference type="InterPro" id="IPR030828">
    <property type="entry name" value="HTH_TyrR"/>
</dbReference>
<dbReference type="PANTHER" id="PTHR32071:SF57">
    <property type="entry name" value="C4-DICARBOXYLATE TRANSPORT TRANSCRIPTIONAL REGULATORY PROTEIN DCTD"/>
    <property type="match status" value="1"/>
</dbReference>
<evidence type="ECO:0000256" key="1">
    <source>
        <dbReference type="ARBA" id="ARBA00022741"/>
    </source>
</evidence>
<dbReference type="SMART" id="SM00091">
    <property type="entry name" value="PAS"/>
    <property type="match status" value="1"/>
</dbReference>
<keyword evidence="1" id="KW-0547">Nucleotide-binding</keyword>
<dbReference type="InterPro" id="IPR025662">
    <property type="entry name" value="Sigma_54_int_dom_ATP-bd_1"/>
</dbReference>
<evidence type="ECO:0000256" key="3">
    <source>
        <dbReference type="ARBA" id="ARBA00022840"/>
    </source>
</evidence>
<dbReference type="CDD" id="cd00130">
    <property type="entry name" value="PAS"/>
    <property type="match status" value="1"/>
</dbReference>
<dbReference type="SUPFAM" id="SSF55785">
    <property type="entry name" value="PYP-like sensor domain (PAS domain)"/>
    <property type="match status" value="1"/>
</dbReference>
<dbReference type="PANTHER" id="PTHR32071">
    <property type="entry name" value="TRANSCRIPTIONAL REGULATORY PROTEIN"/>
    <property type="match status" value="1"/>
</dbReference>
<accession>A0A0B6AEE9</accession>
<dbReference type="InterPro" id="IPR035965">
    <property type="entry name" value="PAS-like_dom_sf"/>
</dbReference>
<dbReference type="PROSITE" id="PS00676">
    <property type="entry name" value="SIGMA54_INTERACT_2"/>
    <property type="match status" value="1"/>
</dbReference>
<dbReference type="Pfam" id="PF18024">
    <property type="entry name" value="HTH_50"/>
    <property type="match status" value="1"/>
</dbReference>
<reference evidence="5 6" key="1">
    <citation type="journal article" date="2015" name="Genome Announc.">
        <title>Complete genome sequences for 35 biothreat assay-relevant bacillus species.</title>
        <authorList>
            <person name="Johnson S.L."/>
            <person name="Daligault H.E."/>
            <person name="Davenport K.W."/>
            <person name="Jaissle J."/>
            <person name="Frey K.G."/>
            <person name="Ladner J.T."/>
            <person name="Broomall S.M."/>
            <person name="Bishop-Lilly K.A."/>
            <person name="Bruce D.C."/>
            <person name="Gibbons H.S."/>
            <person name="Coyne S.R."/>
            <person name="Lo C.C."/>
            <person name="Meincke L."/>
            <person name="Munk A.C."/>
            <person name="Koroleva G.I."/>
            <person name="Rosenzweig C.N."/>
            <person name="Palacios G.F."/>
            <person name="Redden C.L."/>
            <person name="Minogue T.D."/>
            <person name="Chain P.S."/>
        </authorList>
    </citation>
    <scope>NUCLEOTIDE SEQUENCE [LARGE SCALE GENOMIC DNA]</scope>
    <source>
        <strain evidence="6">ATCC 14581 / DSM 32 / JCM 2506 / NBRC 15308 / NCIMB 9376 / NCTC 10342 / NRRL B-14308 / VKM B-512</strain>
    </source>
</reference>
<dbReference type="Proteomes" id="UP000031829">
    <property type="component" value="Chromosome"/>
</dbReference>